<evidence type="ECO:0000313" key="3">
    <source>
        <dbReference type="Proteomes" id="UP000310458"/>
    </source>
</evidence>
<dbReference type="OrthoDB" id="3422572at2"/>
<gene>
    <name evidence="2" type="ORF">FEF26_11775</name>
</gene>
<evidence type="ECO:0008006" key="4">
    <source>
        <dbReference type="Google" id="ProtNLM"/>
    </source>
</evidence>
<dbReference type="SUPFAM" id="SSF50998">
    <property type="entry name" value="Quinoprotein alcohol dehydrogenase-like"/>
    <property type="match status" value="1"/>
</dbReference>
<evidence type="ECO:0000313" key="2">
    <source>
        <dbReference type="EMBL" id="TLP94473.1"/>
    </source>
</evidence>
<proteinExistence type="predicted"/>
<organism evidence="2 3">
    <name type="scientific">Nesterenkonia salmonea</name>
    <dbReference type="NCBI Taxonomy" id="1804987"/>
    <lineage>
        <taxon>Bacteria</taxon>
        <taxon>Bacillati</taxon>
        <taxon>Actinomycetota</taxon>
        <taxon>Actinomycetes</taxon>
        <taxon>Micrococcales</taxon>
        <taxon>Micrococcaceae</taxon>
        <taxon>Nesterenkonia</taxon>
    </lineage>
</organism>
<dbReference type="AlphaFoldDB" id="A0A5R9B9X3"/>
<dbReference type="Gene3D" id="2.130.10.10">
    <property type="entry name" value="YVTN repeat-like/Quinoprotein amine dehydrogenase"/>
    <property type="match status" value="1"/>
</dbReference>
<protein>
    <recommendedName>
        <fullName evidence="4">PQQ-like beta-propeller repeat protein</fullName>
    </recommendedName>
</protein>
<reference evidence="2 3" key="1">
    <citation type="submission" date="2019-05" db="EMBL/GenBank/DDBJ databases">
        <title>Nesterenkonia sp. GY074 isolated from the Southern Atlantic Ocean.</title>
        <authorList>
            <person name="Zhang G."/>
        </authorList>
    </citation>
    <scope>NUCLEOTIDE SEQUENCE [LARGE SCALE GENOMIC DNA]</scope>
    <source>
        <strain evidence="2 3">GY074</strain>
    </source>
</reference>
<name>A0A5R9B9X3_9MICC</name>
<dbReference type="InterPro" id="IPR015943">
    <property type="entry name" value="WD40/YVTN_repeat-like_dom_sf"/>
</dbReference>
<sequence length="412" mass="43297">MTSPALSRLPTSGMGLLGVLGLILVACSSDPGEEPTTGEDRTQQEADIDPEPVSVQSLASEASLDDVHLPTHLTDRVTVDPQWDTPPQIHDDVFLAPGEEDGKLVFTAVHADGTTLWTAERPLSCSGFAVTTADDRPLAVLTNLTDDDATQDSLGTTTASAYDLRTGEEVWGPVDVPGPHQGPGLVFTEKPDEPMGESGQRVALDSSTGERSEHDAHLVGEFFGTIVVTDGGELLASTGDGANELWRTPVPQTFAETETSELVSPPTNRLPPGNALIGSPDEGYGLWDLAQGELLAEELDDALFDLMAEIWVGVREDELMGLDSGGEEMWSEVLGPDARLLGAGGVMAYVLTDEGDLSILNTVTGSIALVYDPLGEGATAIPVGFTDRGATVVDTGTELLLVTEAPRAENSP</sequence>
<dbReference type="EMBL" id="VAVZ01000034">
    <property type="protein sequence ID" value="TLP94473.1"/>
    <property type="molecule type" value="Genomic_DNA"/>
</dbReference>
<accession>A0A5R9B9X3</accession>
<dbReference type="InterPro" id="IPR011047">
    <property type="entry name" value="Quinoprotein_ADH-like_sf"/>
</dbReference>
<comment type="caution">
    <text evidence="2">The sequence shown here is derived from an EMBL/GenBank/DDBJ whole genome shotgun (WGS) entry which is preliminary data.</text>
</comment>
<evidence type="ECO:0000256" key="1">
    <source>
        <dbReference type="SAM" id="MobiDB-lite"/>
    </source>
</evidence>
<dbReference type="RefSeq" id="WP_138253738.1">
    <property type="nucleotide sequence ID" value="NZ_VAVZ01000034.1"/>
</dbReference>
<dbReference type="Proteomes" id="UP000310458">
    <property type="component" value="Unassembled WGS sequence"/>
</dbReference>
<keyword evidence="3" id="KW-1185">Reference proteome</keyword>
<feature type="region of interest" description="Disordered" evidence="1">
    <location>
        <begin position="30"/>
        <end position="50"/>
    </location>
</feature>